<evidence type="ECO:0000256" key="1">
    <source>
        <dbReference type="ARBA" id="ARBA00004609"/>
    </source>
</evidence>
<comment type="function">
    <text evidence="10">May be a cell surface adhesion protein.</text>
</comment>
<protein>
    <submittedName>
        <fullName evidence="13">Fasciclin-like arabinogalactan protein 8</fullName>
    </submittedName>
</protein>
<evidence type="ECO:0000259" key="12">
    <source>
        <dbReference type="PROSITE" id="PS50213"/>
    </source>
</evidence>
<evidence type="ECO:0000256" key="2">
    <source>
        <dbReference type="ARBA" id="ARBA00007843"/>
    </source>
</evidence>
<dbReference type="InterPro" id="IPR000782">
    <property type="entry name" value="FAS1_domain"/>
</dbReference>
<evidence type="ECO:0000313" key="14">
    <source>
        <dbReference type="Proteomes" id="UP000289340"/>
    </source>
</evidence>
<dbReference type="Gene3D" id="2.30.180.10">
    <property type="entry name" value="FAS1 domain"/>
    <property type="match status" value="1"/>
</dbReference>
<keyword evidence="3" id="KW-1003">Cell membrane</keyword>
<evidence type="ECO:0000256" key="10">
    <source>
        <dbReference type="ARBA" id="ARBA00024686"/>
    </source>
</evidence>
<evidence type="ECO:0000256" key="3">
    <source>
        <dbReference type="ARBA" id="ARBA00022475"/>
    </source>
</evidence>
<evidence type="ECO:0000256" key="6">
    <source>
        <dbReference type="ARBA" id="ARBA00022974"/>
    </source>
</evidence>
<dbReference type="SMR" id="A0A445K696"/>
<dbReference type="AlphaFoldDB" id="A0A445K696"/>
<comment type="similarity">
    <text evidence="2">Belongs to the fasciclin-like AGP family.</text>
</comment>
<keyword evidence="4" id="KW-0336">GPI-anchor</keyword>
<evidence type="ECO:0000256" key="4">
    <source>
        <dbReference type="ARBA" id="ARBA00022622"/>
    </source>
</evidence>
<dbReference type="Gramene" id="XM_028378399.1">
    <property type="protein sequence ID" value="XP_028234200.1"/>
    <property type="gene ID" value="LOC114414025"/>
</dbReference>
<dbReference type="PANTHER" id="PTHR32382:SF86">
    <property type="entry name" value="FASCICLIN-LIKE ARABINOGALACTAN PROTEIN-RELATED"/>
    <property type="match status" value="1"/>
</dbReference>
<evidence type="ECO:0000256" key="5">
    <source>
        <dbReference type="ARBA" id="ARBA00022729"/>
    </source>
</evidence>
<sequence length="239" mass="24625">MGYTRSSLLSVALVLAFCSSIQGLDITKLLGEYPEYAQFNKYLTETKLADQINSRNAVTVLALDDAAMASLSGKSQDAVKAILSTHVLVNFYDEKKLMEAEGSRTKVETLFQSSGVAKPNQGYIYVALINEGEIAFGSAAAAPNAPFEVVLVRSVTSQPDTVSVLQVSKPIVAPGVESAAAAATSATVPLATTAADGAGDNIAQSPSALAPGPSSDASRVYMGLFGAASAIASLVMLAL</sequence>
<feature type="chain" id="PRO_5019261764" evidence="11">
    <location>
        <begin position="24"/>
        <end position="239"/>
    </location>
</feature>
<gene>
    <name evidence="13" type="ORF">D0Y65_014028</name>
</gene>
<keyword evidence="5 11" id="KW-0732">Signal</keyword>
<comment type="subcellular location">
    <subcellularLocation>
        <location evidence="1">Cell membrane</location>
        <topology evidence="1">Lipid-anchor</topology>
        <topology evidence="1">GPI-anchor</topology>
    </subcellularLocation>
</comment>
<keyword evidence="6" id="KW-0654">Proteoglycan</keyword>
<keyword evidence="9" id="KW-0449">Lipoprotein</keyword>
<evidence type="ECO:0000256" key="11">
    <source>
        <dbReference type="SAM" id="SignalP"/>
    </source>
</evidence>
<evidence type="ECO:0000256" key="7">
    <source>
        <dbReference type="ARBA" id="ARBA00023136"/>
    </source>
</evidence>
<organism evidence="13 14">
    <name type="scientific">Glycine soja</name>
    <name type="common">Wild soybean</name>
    <dbReference type="NCBI Taxonomy" id="3848"/>
    <lineage>
        <taxon>Eukaryota</taxon>
        <taxon>Viridiplantae</taxon>
        <taxon>Streptophyta</taxon>
        <taxon>Embryophyta</taxon>
        <taxon>Tracheophyta</taxon>
        <taxon>Spermatophyta</taxon>
        <taxon>Magnoliopsida</taxon>
        <taxon>eudicotyledons</taxon>
        <taxon>Gunneridae</taxon>
        <taxon>Pentapetalae</taxon>
        <taxon>rosids</taxon>
        <taxon>fabids</taxon>
        <taxon>Fabales</taxon>
        <taxon>Fabaceae</taxon>
        <taxon>Papilionoideae</taxon>
        <taxon>50 kb inversion clade</taxon>
        <taxon>NPAAA clade</taxon>
        <taxon>indigoferoid/millettioid clade</taxon>
        <taxon>Phaseoleae</taxon>
        <taxon>Glycine</taxon>
        <taxon>Glycine subgen. Soja</taxon>
    </lineage>
</organism>
<dbReference type="Pfam" id="PF02469">
    <property type="entry name" value="Fasciclin"/>
    <property type="match status" value="1"/>
</dbReference>
<dbReference type="PROSITE" id="PS50213">
    <property type="entry name" value="FAS1"/>
    <property type="match status" value="1"/>
</dbReference>
<reference evidence="13 14" key="1">
    <citation type="submission" date="2018-09" db="EMBL/GenBank/DDBJ databases">
        <title>A high-quality reference genome of wild soybean provides a powerful tool to mine soybean genomes.</title>
        <authorList>
            <person name="Xie M."/>
            <person name="Chung C.Y.L."/>
            <person name="Li M.-W."/>
            <person name="Wong F.-L."/>
            <person name="Chan T.-F."/>
            <person name="Lam H.-M."/>
        </authorList>
    </citation>
    <scope>NUCLEOTIDE SEQUENCE [LARGE SCALE GENOMIC DNA]</scope>
    <source>
        <strain evidence="14">cv. W05</strain>
        <tissue evidence="13">Hypocotyl of etiolated seedlings</tissue>
    </source>
</reference>
<feature type="signal peptide" evidence="11">
    <location>
        <begin position="1"/>
        <end position="23"/>
    </location>
</feature>
<dbReference type="PANTHER" id="PTHR32382">
    <property type="entry name" value="FASCICLIN-LIKE ARABINOGALACTAN PROTEIN"/>
    <property type="match status" value="1"/>
</dbReference>
<comment type="caution">
    <text evidence="13">The sequence shown here is derived from an EMBL/GenBank/DDBJ whole genome shotgun (WGS) entry which is preliminary data.</text>
</comment>
<dbReference type="GO" id="GO:0098552">
    <property type="term" value="C:side of membrane"/>
    <property type="evidence" value="ECO:0007669"/>
    <property type="project" value="UniProtKB-KW"/>
</dbReference>
<dbReference type="FunFam" id="2.30.180.10:FF:000015">
    <property type="entry name" value="Fasciclin-like arabinogalactan protein 3"/>
    <property type="match status" value="1"/>
</dbReference>
<name>A0A445K696_GLYSO</name>
<keyword evidence="7" id="KW-0472">Membrane</keyword>
<proteinExistence type="inferred from homology"/>
<evidence type="ECO:0000313" key="13">
    <source>
        <dbReference type="EMBL" id="RZC06287.1"/>
    </source>
</evidence>
<dbReference type="InterPro" id="IPR033254">
    <property type="entry name" value="Plant_FLA"/>
</dbReference>
<keyword evidence="8" id="KW-0325">Glycoprotein</keyword>
<dbReference type="EMBL" id="QZWG01000006">
    <property type="protein sequence ID" value="RZC06287.1"/>
    <property type="molecule type" value="Genomic_DNA"/>
</dbReference>
<dbReference type="SUPFAM" id="SSF82153">
    <property type="entry name" value="FAS1 domain"/>
    <property type="match status" value="1"/>
</dbReference>
<dbReference type="InterPro" id="IPR036378">
    <property type="entry name" value="FAS1_dom_sf"/>
</dbReference>
<accession>A0A445K696</accession>
<evidence type="ECO:0000256" key="9">
    <source>
        <dbReference type="ARBA" id="ARBA00023288"/>
    </source>
</evidence>
<dbReference type="Proteomes" id="UP000289340">
    <property type="component" value="Chromosome 6"/>
</dbReference>
<dbReference type="GO" id="GO:0005886">
    <property type="term" value="C:plasma membrane"/>
    <property type="evidence" value="ECO:0007669"/>
    <property type="project" value="UniProtKB-SubCell"/>
</dbReference>
<evidence type="ECO:0000256" key="8">
    <source>
        <dbReference type="ARBA" id="ARBA00023180"/>
    </source>
</evidence>
<keyword evidence="14" id="KW-1185">Reference proteome</keyword>
<feature type="domain" description="FAS1" evidence="12">
    <location>
        <begin position="23"/>
        <end position="153"/>
    </location>
</feature>